<accession>A0A9N9FTK9</accession>
<keyword evidence="1" id="KW-0812">Transmembrane</keyword>
<protein>
    <submittedName>
        <fullName evidence="3">1785_t:CDS:1</fullName>
    </submittedName>
</protein>
<evidence type="ECO:0000313" key="4">
    <source>
        <dbReference type="Proteomes" id="UP000789570"/>
    </source>
</evidence>
<dbReference type="OrthoDB" id="2417740at2759"/>
<reference evidence="3" key="1">
    <citation type="submission" date="2021-06" db="EMBL/GenBank/DDBJ databases">
        <authorList>
            <person name="Kallberg Y."/>
            <person name="Tangrot J."/>
            <person name="Rosling A."/>
        </authorList>
    </citation>
    <scope>NUCLEOTIDE SEQUENCE</scope>
    <source>
        <strain evidence="3">UK204</strain>
    </source>
</reference>
<organism evidence="3 4">
    <name type="scientific">Funneliformis caledonium</name>
    <dbReference type="NCBI Taxonomy" id="1117310"/>
    <lineage>
        <taxon>Eukaryota</taxon>
        <taxon>Fungi</taxon>
        <taxon>Fungi incertae sedis</taxon>
        <taxon>Mucoromycota</taxon>
        <taxon>Glomeromycotina</taxon>
        <taxon>Glomeromycetes</taxon>
        <taxon>Glomerales</taxon>
        <taxon>Glomeraceae</taxon>
        <taxon>Funneliformis</taxon>
    </lineage>
</organism>
<dbReference type="AlphaFoldDB" id="A0A9N9FTK9"/>
<feature type="transmembrane region" description="Helical" evidence="1">
    <location>
        <begin position="661"/>
        <end position="681"/>
    </location>
</feature>
<keyword evidence="1" id="KW-0472">Membrane</keyword>
<dbReference type="EMBL" id="CAJVPQ010001513">
    <property type="protein sequence ID" value="CAG8556624.1"/>
    <property type="molecule type" value="Genomic_DNA"/>
</dbReference>
<keyword evidence="2" id="KW-0732">Signal</keyword>
<feature type="transmembrane region" description="Helical" evidence="1">
    <location>
        <begin position="693"/>
        <end position="714"/>
    </location>
</feature>
<name>A0A9N9FTK9_9GLOM</name>
<feature type="chain" id="PRO_5040357254" evidence="2">
    <location>
        <begin position="21"/>
        <end position="774"/>
    </location>
</feature>
<dbReference type="Proteomes" id="UP000789570">
    <property type="component" value="Unassembled WGS sequence"/>
</dbReference>
<feature type="signal peptide" evidence="2">
    <location>
        <begin position="1"/>
        <end position="20"/>
    </location>
</feature>
<gene>
    <name evidence="3" type="ORF">FCALED_LOCUS6388</name>
</gene>
<keyword evidence="4" id="KW-1185">Reference proteome</keyword>
<proteinExistence type="predicted"/>
<sequence>MNIISILFAITSYLMIFCNAQYSTYLTHYEDKPKGLYFFDSFTEKDGTILIQLAHYYNQTQTTCILTDIHLRIVFPDGTVKPLEVAHQIPASNFCSLKNLKDVFKNFFINEFMILITYFDGADEATSIHTGMVIDFDGNLLQYLEFGVGIGKISRRRNSESGFTWSRQINETTIAWSRYKPDPTNPMRIIKLNSGFITSPNPSSVIKSYKLFGSGNGGNCFVLVTKLNKTIASDPAWEVYANFLDEEAQNIFTYLIYQSQVDYFNLNFIFCRNSNGEGYNCLMQVETITPIQATTTKMYYLLTFLTTGSVINNKKVNIGTDAKTEILSISVLFNGGFLVIYPSENNKKSGIFLSQNGEYDGDWKGFNGDVIQYAYLEHNDTVWGMLYQNDSSSWTIITEPLRDRSIVEKYKHNNPTILETTPTDNVVRNDLDAITIKYDKAIIPSYGNISIYQVVDDHGELLRQTYSGLSNYVTIANDTVEIKVFKSTFNKPNDIYFIQINDNFVNSKRYDEAITGIDKRVWFLNTAMDNSGSCLSPITVLVRLNAQGTKYLNSLNSKEFDKFYDDLMNEFSKIIPVGRSRLPADAGKFQNDPYDPNNYILLQVKISPPTETSDSCAEDVARDLDALIINKYSTLISNYPLSSMLDENYGASVTREGWRDTLKLCLIYVVGGFLFVTGIYWIARCQNPKAQNVFIFTFVVIISDFILDMIFIMYNSQMVSSLFIPRVPFPETTRNNQETAENNYNGEEEVAENKNLGKKLINNVIMKMFKNNMR</sequence>
<evidence type="ECO:0000256" key="2">
    <source>
        <dbReference type="SAM" id="SignalP"/>
    </source>
</evidence>
<evidence type="ECO:0000313" key="3">
    <source>
        <dbReference type="EMBL" id="CAG8556624.1"/>
    </source>
</evidence>
<comment type="caution">
    <text evidence="3">The sequence shown here is derived from an EMBL/GenBank/DDBJ whole genome shotgun (WGS) entry which is preliminary data.</text>
</comment>
<keyword evidence="1" id="KW-1133">Transmembrane helix</keyword>
<evidence type="ECO:0000256" key="1">
    <source>
        <dbReference type="SAM" id="Phobius"/>
    </source>
</evidence>